<sequence>LGSARLVARGSAARLGLWLDSARGSAARLGFRLDSARGSARNSACGAARGAAQLCLRFGSVGIRDSGRVRLKPEQPRATDFGVRRPVLFFTRQRTTAQRQIRSDGLKPRGDPKWKGPRRADGGCSERPVKLRTPTEMEIGTEDGDGED</sequence>
<accession>A0A9I9CCL5</accession>
<feature type="compositionally biased region" description="Basic and acidic residues" evidence="1">
    <location>
        <begin position="101"/>
        <end position="121"/>
    </location>
</feature>
<organism evidence="2">
    <name type="scientific">Cucumis melo</name>
    <name type="common">Muskmelon</name>
    <dbReference type="NCBI Taxonomy" id="3656"/>
    <lineage>
        <taxon>Eukaryota</taxon>
        <taxon>Viridiplantae</taxon>
        <taxon>Streptophyta</taxon>
        <taxon>Embryophyta</taxon>
        <taxon>Tracheophyta</taxon>
        <taxon>Spermatophyta</taxon>
        <taxon>Magnoliopsida</taxon>
        <taxon>eudicotyledons</taxon>
        <taxon>Gunneridae</taxon>
        <taxon>Pentapetalae</taxon>
        <taxon>rosids</taxon>
        <taxon>fabids</taxon>
        <taxon>Cucurbitales</taxon>
        <taxon>Cucurbitaceae</taxon>
        <taxon>Benincaseae</taxon>
        <taxon>Cucumis</taxon>
    </lineage>
</organism>
<dbReference type="AlphaFoldDB" id="A0A9I9CCL5"/>
<protein>
    <submittedName>
        <fullName evidence="2">Uncharacterized protein</fullName>
    </submittedName>
</protein>
<evidence type="ECO:0000313" key="2">
    <source>
        <dbReference type="EnsemblPlants" id="MELO3C000904.2.1"/>
    </source>
</evidence>
<dbReference type="EnsemblPlants" id="MELO3C000904.2.1">
    <property type="protein sequence ID" value="MELO3C000904.2.1"/>
    <property type="gene ID" value="MELO3C000904.2"/>
</dbReference>
<name>A0A9I9CCL5_CUCME</name>
<reference evidence="2" key="1">
    <citation type="submission" date="2023-03" db="UniProtKB">
        <authorList>
            <consortium name="EnsemblPlants"/>
        </authorList>
    </citation>
    <scope>IDENTIFICATION</scope>
</reference>
<proteinExistence type="predicted"/>
<feature type="region of interest" description="Disordered" evidence="1">
    <location>
        <begin position="94"/>
        <end position="148"/>
    </location>
</feature>
<feature type="compositionally biased region" description="Acidic residues" evidence="1">
    <location>
        <begin position="139"/>
        <end position="148"/>
    </location>
</feature>
<evidence type="ECO:0000256" key="1">
    <source>
        <dbReference type="SAM" id="MobiDB-lite"/>
    </source>
</evidence>
<dbReference type="Gramene" id="MELO3C000904.2.1">
    <property type="protein sequence ID" value="MELO3C000904.2.1"/>
    <property type="gene ID" value="MELO3C000904.2"/>
</dbReference>